<dbReference type="InterPro" id="IPR003114">
    <property type="entry name" value="Phox_assoc"/>
</dbReference>
<dbReference type="PROSITE" id="PS51207">
    <property type="entry name" value="PXA"/>
    <property type="match status" value="1"/>
</dbReference>
<dbReference type="CDD" id="cd06093">
    <property type="entry name" value="PX_domain"/>
    <property type="match status" value="1"/>
</dbReference>
<feature type="compositionally biased region" description="Basic and acidic residues" evidence="1">
    <location>
        <begin position="383"/>
        <end position="397"/>
    </location>
</feature>
<comment type="caution">
    <text evidence="3">The sequence shown here is derived from an EMBL/GenBank/DDBJ whole genome shotgun (WGS) entry which is preliminary data.</text>
</comment>
<dbReference type="EMBL" id="NAJN01002675">
    <property type="protein sequence ID" value="TKA50022.1"/>
    <property type="molecule type" value="Genomic_DNA"/>
</dbReference>
<evidence type="ECO:0000256" key="1">
    <source>
        <dbReference type="SAM" id="MobiDB-lite"/>
    </source>
</evidence>
<feature type="region of interest" description="Disordered" evidence="1">
    <location>
        <begin position="347"/>
        <end position="401"/>
    </location>
</feature>
<feature type="compositionally biased region" description="Polar residues" evidence="1">
    <location>
        <begin position="20"/>
        <end position="30"/>
    </location>
</feature>
<feature type="compositionally biased region" description="Basic and acidic residues" evidence="1">
    <location>
        <begin position="752"/>
        <end position="769"/>
    </location>
</feature>
<feature type="domain" description="PXA" evidence="2">
    <location>
        <begin position="161"/>
        <end position="341"/>
    </location>
</feature>
<dbReference type="OrthoDB" id="41200at2759"/>
<feature type="region of interest" description="Disordered" evidence="1">
    <location>
        <begin position="416"/>
        <end position="468"/>
    </location>
</feature>
<accession>A0A4U0VM16</accession>
<dbReference type="SMART" id="SM00313">
    <property type="entry name" value="PXA"/>
    <property type="match status" value="1"/>
</dbReference>
<feature type="non-terminal residue" evidence="3">
    <location>
        <position position="943"/>
    </location>
</feature>
<evidence type="ECO:0000313" key="4">
    <source>
        <dbReference type="Proteomes" id="UP000308768"/>
    </source>
</evidence>
<keyword evidence="4" id="KW-1185">Reference proteome</keyword>
<evidence type="ECO:0000313" key="3">
    <source>
        <dbReference type="EMBL" id="TKA50022.1"/>
    </source>
</evidence>
<sequence length="943" mass="103120">MDTCESTSNDGIANAEPPKTVNSGDESTTTAKALQPTTANVHTLTDRALQFLSTASNETLAACLLGLSATTYFILGRLGLVLIGVASGVVLHAAWEEGIHRSGDEQVHAEVVQRRTELGLDIVHRILDRRILKVGKEADDENEEAAAKIAASKTLDYSGFSHDTSSALDALTDAIIRDYVKWWYSPILPSELAFPATCRRTLTVFILSISTHLSRKRPADTFLDFLTNSSSIVIVFLSELSVALAASPNASAPEAVHAYLGLKPQSSLANVLDIQHQQRKLDIVADDILENYLEPSTFKCEPTRVFLREILAKVVLEMTIQSCSKPEWINGWIVYLLEEAEPELMSATDAGTGGSTVNDSQRSQTHGPSLEEAASGTQKVQRKKDADHKRRVSRAEEAMDEAMQEAKRLTQLMMEEDARRQREQQASAMSSGDDMSDSMTHAVMTPTSSQNDVNEDREVGMSSNLPMDSSQEILHEPSLTTPSAPKSTFTSFDQLVLEQPSTALMSSPGKTQRDEVSQLTLHNATISIFDDSVPGERTSIRVKPVNDYLIQIEPASSHYSGWMIARKYADFETLHEIVRRISAVSGVRFTDAHAILPPWKSHTKASLRGELERYLNDAVHWQPLAESEGMKRFLEKDQGLTKSAGAANKGFGWPTPSAFENMGKGMLDVLSKAPKEVAGGGKALFGGMTGVLGGVGSLGKKSNLNSSNLSLSMASSSPRADNSTSDIRQGRKSQDSLRSSPIRNIQTSPSPQKERQPSWNRDVEVEARPRPSSSSQSSGHGRPCRENSTPPSLRHRSDTVDERRQPPAAAEQVYQLPPLPSEIPDDYGIVSSPTRRIPQSQDANNVSILRASTESLPPKPPRPGTAPHTNPQSKVQPPITEQETQVAVELLFAMINELYTLSSAWNIRRTLLTAAKTFLLRPGNPQLESIRLLLQDTVIDANT</sequence>
<gene>
    <name evidence="3" type="ORF">B0A49_12311</name>
</gene>
<reference evidence="3 4" key="1">
    <citation type="submission" date="2017-03" db="EMBL/GenBank/DDBJ databases">
        <title>Genomes of endolithic fungi from Antarctica.</title>
        <authorList>
            <person name="Coleine C."/>
            <person name="Masonjones S."/>
            <person name="Stajich J.E."/>
        </authorList>
    </citation>
    <scope>NUCLEOTIDE SEQUENCE [LARGE SCALE GENOMIC DNA]</scope>
    <source>
        <strain evidence="3 4">CCFEE 5187</strain>
    </source>
</reference>
<feature type="compositionally biased region" description="Polar residues" evidence="1">
    <location>
        <begin position="355"/>
        <end position="367"/>
    </location>
</feature>
<organism evidence="3 4">
    <name type="scientific">Cryomyces minteri</name>
    <dbReference type="NCBI Taxonomy" id="331657"/>
    <lineage>
        <taxon>Eukaryota</taxon>
        <taxon>Fungi</taxon>
        <taxon>Dikarya</taxon>
        <taxon>Ascomycota</taxon>
        <taxon>Pezizomycotina</taxon>
        <taxon>Dothideomycetes</taxon>
        <taxon>Dothideomycetes incertae sedis</taxon>
        <taxon>Cryomyces</taxon>
    </lineage>
</organism>
<evidence type="ECO:0000259" key="2">
    <source>
        <dbReference type="PROSITE" id="PS51207"/>
    </source>
</evidence>
<dbReference type="FunFam" id="3.30.1520.10:FF:000065">
    <property type="entry name" value="PX domain protein (AFU_orthologue AFUA_2G07450)"/>
    <property type="match status" value="1"/>
</dbReference>
<dbReference type="SUPFAM" id="SSF64268">
    <property type="entry name" value="PX domain"/>
    <property type="match status" value="1"/>
</dbReference>
<dbReference type="Pfam" id="PF02194">
    <property type="entry name" value="PXA"/>
    <property type="match status" value="1"/>
</dbReference>
<feature type="compositionally biased region" description="Polar residues" evidence="1">
    <location>
        <begin position="831"/>
        <end position="855"/>
    </location>
</feature>
<dbReference type="PANTHER" id="PTHR22775">
    <property type="entry name" value="SORTING NEXIN"/>
    <property type="match status" value="1"/>
</dbReference>
<feature type="compositionally biased region" description="Basic and acidic residues" evidence="1">
    <location>
        <begin position="795"/>
        <end position="805"/>
    </location>
</feature>
<dbReference type="InterPro" id="IPR036871">
    <property type="entry name" value="PX_dom_sf"/>
</dbReference>
<dbReference type="PANTHER" id="PTHR22775:SF47">
    <property type="entry name" value="MEIOTICALLY UP-REGULATED GENE 122 PROTEIN"/>
    <property type="match status" value="1"/>
</dbReference>
<dbReference type="Gene3D" id="3.30.1520.10">
    <property type="entry name" value="Phox-like domain"/>
    <property type="match status" value="1"/>
</dbReference>
<dbReference type="STRING" id="331657.A0A4U0VM16"/>
<feature type="compositionally biased region" description="Polar residues" evidence="1">
    <location>
        <begin position="718"/>
        <end position="727"/>
    </location>
</feature>
<feature type="compositionally biased region" description="Polar residues" evidence="1">
    <location>
        <begin position="736"/>
        <end position="751"/>
    </location>
</feature>
<protein>
    <recommendedName>
        <fullName evidence="2">PXA domain-containing protein</fullName>
    </recommendedName>
</protein>
<dbReference type="GO" id="GO:0035091">
    <property type="term" value="F:phosphatidylinositol binding"/>
    <property type="evidence" value="ECO:0007669"/>
    <property type="project" value="InterPro"/>
</dbReference>
<dbReference type="AlphaFoldDB" id="A0A4U0VM16"/>
<feature type="region of interest" description="Disordered" evidence="1">
    <location>
        <begin position="709"/>
        <end position="879"/>
    </location>
</feature>
<proteinExistence type="predicted"/>
<feature type="region of interest" description="Disordered" evidence="1">
    <location>
        <begin position="1"/>
        <end position="30"/>
    </location>
</feature>
<dbReference type="Proteomes" id="UP000308768">
    <property type="component" value="Unassembled WGS sequence"/>
</dbReference>
<name>A0A4U0VM16_9PEZI</name>
<feature type="compositionally biased region" description="Low complexity" evidence="1">
    <location>
        <begin position="426"/>
        <end position="439"/>
    </location>
</feature>
<feature type="compositionally biased region" description="Polar residues" evidence="1">
    <location>
        <begin position="1"/>
        <end position="11"/>
    </location>
</feature>
<feature type="compositionally biased region" description="Polar residues" evidence="1">
    <location>
        <begin position="867"/>
        <end position="879"/>
    </location>
</feature>